<protein>
    <submittedName>
        <fullName evidence="1">Enoyl-CoA hydratase-related protein</fullName>
    </submittedName>
</protein>
<organism evidence="1 2">
    <name type="scientific">Ponticoccus litoralis</name>
    <dbReference type="NCBI Taxonomy" id="422297"/>
    <lineage>
        <taxon>Bacteria</taxon>
        <taxon>Pseudomonadati</taxon>
        <taxon>Pseudomonadota</taxon>
        <taxon>Alphaproteobacteria</taxon>
        <taxon>Rhodobacterales</taxon>
        <taxon>Roseobacteraceae</taxon>
        <taxon>Ponticoccus</taxon>
    </lineage>
</organism>
<evidence type="ECO:0000313" key="2">
    <source>
        <dbReference type="Proteomes" id="UP001428774"/>
    </source>
</evidence>
<accession>A0AAW9SHF4</accession>
<dbReference type="Proteomes" id="UP001428774">
    <property type="component" value="Unassembled WGS sequence"/>
</dbReference>
<dbReference type="InterPro" id="IPR029045">
    <property type="entry name" value="ClpP/crotonase-like_dom_sf"/>
</dbReference>
<dbReference type="SUPFAM" id="SSF100950">
    <property type="entry name" value="NagB/RpiA/CoA transferase-like"/>
    <property type="match status" value="2"/>
</dbReference>
<dbReference type="EMBL" id="JBDNCH010000002">
    <property type="protein sequence ID" value="MEN9062167.1"/>
    <property type="molecule type" value="Genomic_DNA"/>
</dbReference>
<dbReference type="SUPFAM" id="SSF52096">
    <property type="entry name" value="ClpP/crotonase"/>
    <property type="match status" value="1"/>
</dbReference>
<keyword evidence="2" id="KW-1185">Reference proteome</keyword>
<comment type="caution">
    <text evidence="1">The sequence shown here is derived from an EMBL/GenBank/DDBJ whole genome shotgun (WGS) entry which is preliminary data.</text>
</comment>
<sequence>MTAEEAVSHIASGAVVAVNSSSGLCCPDAVLAALGARFDREGAPRDLTSIHPIAAGDFFGTKGVDHIAKPGMLSRIIGGSYPSGPTKAEPPLIWQMITGNQVKAWNVPSGIVFDMLREGAAKRPGVLTKVGLKTFVDPDLEGCAMNEAARSESIVEHRAFDGEDWLYFRALKPDVAIIRASTADERGNLTFEQEGAVLGAMEMALAARNSGGKIIAQVRRIAANGSLKAHDVRVPGILVDMIVEAPEQLQTTATLYDPAISGELVRPLDTFQTPAFNVGKVIARRVAQELRQGWAVNIGFGISANVPRILVEEGQHGAVTWMIEQGAVGGIPLLDFKFGCAANAEAFVASPHQFCYFQAGGFDASLLSFLEVGRDGSVNVSRLSGTPHRTAGAGGFVDITARARKIVFSGMFNAGAKMRVDEGRLIIDTEGKIAKFVEAVDQVSFSGARALEQGQDVTYVTERCVIRLIEGRLTVTEVAPGLDLKRDVLDQAATELLVADDLREMDGALFRPEPLGLEVAGMSGFDLEVAGGVGVLRIDREDKRNALDAGMVDALGAFCRRIERRSDIDVVILTGKGRSFCAGGDIRAWSDESATAFGRHWVRDGHETFDRLARLRQPVIAVLNGHALGGGLELAACADYRVAEAHVKIGQPEAGLGIIAGWSGTQRAVRRFGAQAVRRMALMGEVFSAEEALGLGVVDAVAETGEGLARGRALAATLLKRGPQASELTKMLINAAEGEERERVLESLAGRLAASGAELREGVAAFFDKRPADFPREG</sequence>
<name>A0AAW9SHF4_9RHOB</name>
<proteinExistence type="predicted"/>
<dbReference type="SMART" id="SM00882">
    <property type="entry name" value="CoA_trans"/>
    <property type="match status" value="1"/>
</dbReference>
<dbReference type="Gene3D" id="3.90.226.10">
    <property type="entry name" value="2-enoyl-CoA Hydratase, Chain A, domain 1"/>
    <property type="match status" value="1"/>
</dbReference>
<gene>
    <name evidence="1" type="ORF">ABFB10_15345</name>
</gene>
<dbReference type="PANTHER" id="PTHR43293:SF1">
    <property type="entry name" value="ACETATE COA-TRANSFERASE YDIF"/>
    <property type="match status" value="1"/>
</dbReference>
<dbReference type="AlphaFoldDB" id="A0AAW9SHF4"/>
<evidence type="ECO:0000313" key="1">
    <source>
        <dbReference type="EMBL" id="MEN9062167.1"/>
    </source>
</evidence>
<reference evidence="1 2" key="1">
    <citation type="submission" date="2024-05" db="EMBL/GenBank/DDBJ databases">
        <title>Genome sequence of Ponticoccus litoralis KCCM 90028.</title>
        <authorList>
            <person name="Kim J.M."/>
            <person name="Lee J.K."/>
            <person name="Choi B.J."/>
            <person name="Bayburt H."/>
            <person name="Baek J.H."/>
            <person name="Jeon C.O."/>
        </authorList>
    </citation>
    <scope>NUCLEOTIDE SEQUENCE [LARGE SCALE GENOMIC DNA]</scope>
    <source>
        <strain evidence="1 2">KCCM 90028</strain>
    </source>
</reference>
<dbReference type="PANTHER" id="PTHR43293">
    <property type="entry name" value="ACETATE COA-TRANSFERASE YDIF"/>
    <property type="match status" value="1"/>
</dbReference>
<dbReference type="Pfam" id="PF01144">
    <property type="entry name" value="CoA_trans"/>
    <property type="match status" value="1"/>
</dbReference>
<dbReference type="Pfam" id="PF00378">
    <property type="entry name" value="ECH_1"/>
    <property type="match status" value="1"/>
</dbReference>
<dbReference type="InterPro" id="IPR037171">
    <property type="entry name" value="NagB/RpiA_transferase-like"/>
</dbReference>
<dbReference type="InterPro" id="IPR004165">
    <property type="entry name" value="CoA_trans_fam_I"/>
</dbReference>
<dbReference type="InterPro" id="IPR001753">
    <property type="entry name" value="Enoyl-CoA_hydra/iso"/>
</dbReference>
<dbReference type="CDD" id="cd06558">
    <property type="entry name" value="crotonase-like"/>
    <property type="match status" value="1"/>
</dbReference>
<dbReference type="RefSeq" id="WP_347167166.1">
    <property type="nucleotide sequence ID" value="NZ_JBDNCH010000002.1"/>
</dbReference>
<dbReference type="Gene3D" id="3.40.1080.10">
    <property type="entry name" value="Glutaconate Coenzyme A-transferase"/>
    <property type="match status" value="2"/>
</dbReference>
<dbReference type="GO" id="GO:0008410">
    <property type="term" value="F:CoA-transferase activity"/>
    <property type="evidence" value="ECO:0007669"/>
    <property type="project" value="InterPro"/>
</dbReference>